<proteinExistence type="inferred from homology"/>
<dbReference type="EMBL" id="DVLL01000024">
    <property type="protein sequence ID" value="HIT59598.1"/>
    <property type="molecule type" value="Genomic_DNA"/>
</dbReference>
<evidence type="ECO:0000256" key="3">
    <source>
        <dbReference type="ARBA" id="ARBA00022960"/>
    </source>
</evidence>
<comment type="caution">
    <text evidence="8">The sequence shown here is derived from an EMBL/GenBank/DDBJ whole genome shotgun (WGS) entry which is preliminary data.</text>
</comment>
<dbReference type="PANTHER" id="PTHR34138">
    <property type="entry name" value="CELL SHAPE-DETERMINING PROTEIN MREC"/>
    <property type="match status" value="1"/>
</dbReference>
<evidence type="ECO:0000256" key="2">
    <source>
        <dbReference type="ARBA" id="ARBA00013855"/>
    </source>
</evidence>
<evidence type="ECO:0000256" key="4">
    <source>
        <dbReference type="ARBA" id="ARBA00032089"/>
    </source>
</evidence>
<name>A0A9D1GVN0_9FIRM</name>
<keyword evidence="3 5" id="KW-0133">Cell shape</keyword>
<evidence type="ECO:0000259" key="7">
    <source>
        <dbReference type="Pfam" id="PF04085"/>
    </source>
</evidence>
<reference evidence="8" key="2">
    <citation type="journal article" date="2021" name="PeerJ">
        <title>Extensive microbial diversity within the chicken gut microbiome revealed by metagenomics and culture.</title>
        <authorList>
            <person name="Gilroy R."/>
            <person name="Ravi A."/>
            <person name="Getino M."/>
            <person name="Pursley I."/>
            <person name="Horton D.L."/>
            <person name="Alikhan N.F."/>
            <person name="Baker D."/>
            <person name="Gharbi K."/>
            <person name="Hall N."/>
            <person name="Watson M."/>
            <person name="Adriaenssens E.M."/>
            <person name="Foster-Nyarko E."/>
            <person name="Jarju S."/>
            <person name="Secka A."/>
            <person name="Antonio M."/>
            <person name="Oren A."/>
            <person name="Chaudhuri R.R."/>
            <person name="La Ragione R."/>
            <person name="Hildebrand F."/>
            <person name="Pallen M.J."/>
        </authorList>
    </citation>
    <scope>NUCLEOTIDE SEQUENCE</scope>
    <source>
        <strain evidence="8">CHK33-4379</strain>
    </source>
</reference>
<dbReference type="Gene3D" id="2.40.10.350">
    <property type="entry name" value="Rod shape-determining protein MreC, domain 2"/>
    <property type="match status" value="1"/>
</dbReference>
<dbReference type="InterPro" id="IPR007221">
    <property type="entry name" value="MreC"/>
</dbReference>
<dbReference type="PANTHER" id="PTHR34138:SF1">
    <property type="entry name" value="CELL SHAPE-DETERMINING PROTEIN MREC"/>
    <property type="match status" value="1"/>
</dbReference>
<evidence type="ECO:0000256" key="6">
    <source>
        <dbReference type="SAM" id="Coils"/>
    </source>
</evidence>
<evidence type="ECO:0000313" key="9">
    <source>
        <dbReference type="Proteomes" id="UP000824136"/>
    </source>
</evidence>
<dbReference type="NCBIfam" id="TIGR00219">
    <property type="entry name" value="mreC"/>
    <property type="match status" value="1"/>
</dbReference>
<dbReference type="Gene3D" id="2.40.10.340">
    <property type="entry name" value="Rod shape-determining protein MreC, domain 1"/>
    <property type="match status" value="1"/>
</dbReference>
<protein>
    <recommendedName>
        <fullName evidence="2 5">Cell shape-determining protein MreC</fullName>
    </recommendedName>
    <alternativeName>
        <fullName evidence="4 5">Cell shape protein MreC</fullName>
    </alternativeName>
</protein>
<dbReference type="InterPro" id="IPR055342">
    <property type="entry name" value="MreC_beta-barrel_core"/>
</dbReference>
<evidence type="ECO:0000256" key="1">
    <source>
        <dbReference type="ARBA" id="ARBA00009369"/>
    </source>
</evidence>
<dbReference type="GO" id="GO:0005886">
    <property type="term" value="C:plasma membrane"/>
    <property type="evidence" value="ECO:0007669"/>
    <property type="project" value="TreeGrafter"/>
</dbReference>
<dbReference type="AlphaFoldDB" id="A0A9D1GVN0"/>
<comment type="function">
    <text evidence="5">Involved in formation and maintenance of cell shape.</text>
</comment>
<comment type="similarity">
    <text evidence="1 5">Belongs to the MreC family.</text>
</comment>
<feature type="domain" description="Rod shape-determining protein MreC beta-barrel core" evidence="7">
    <location>
        <begin position="122"/>
        <end position="271"/>
    </location>
</feature>
<evidence type="ECO:0000313" key="8">
    <source>
        <dbReference type="EMBL" id="HIT59598.1"/>
    </source>
</evidence>
<organism evidence="8 9">
    <name type="scientific">Candidatus Faeciplasma pullistercoris</name>
    <dbReference type="NCBI Taxonomy" id="2840800"/>
    <lineage>
        <taxon>Bacteria</taxon>
        <taxon>Bacillati</taxon>
        <taxon>Bacillota</taxon>
        <taxon>Clostridia</taxon>
        <taxon>Eubacteriales</taxon>
        <taxon>Oscillospiraceae</taxon>
        <taxon>Oscillospiraceae incertae sedis</taxon>
        <taxon>Candidatus Faeciplasma</taxon>
    </lineage>
</organism>
<dbReference type="GO" id="GO:0008360">
    <property type="term" value="P:regulation of cell shape"/>
    <property type="evidence" value="ECO:0007669"/>
    <property type="project" value="UniProtKB-KW"/>
</dbReference>
<gene>
    <name evidence="8" type="primary">mreC</name>
    <name evidence="8" type="ORF">IAC39_07820</name>
</gene>
<sequence length="284" mass="30907">MKEFFKSKRFKVILCLAAFAVGIMIYAAVSSPTLISSGLGAVLSPFQRASEAVSSWVSENLDMLFNSRDYYDENQRLKEEIAELTSQMVDYIEVKQENEHLREMVELSEVSPGMEFSEPCTVIGRTANDAFGSFFIDKGSMDGISAGDPVVTKSGLVGFVSEADYTYSRVTPILSNELSIGVYCVRTGEIGVTEGSYALADEDCMRMLYVPLECLLTEGDIIVTSGYSGVVPKDIVVGRVGEIEIASNGLSKTAIIYPAVLPDELKTVYVIVDFDGKGSGYEGE</sequence>
<dbReference type="InterPro" id="IPR042175">
    <property type="entry name" value="Cell/Rod_MreC_2"/>
</dbReference>
<dbReference type="Proteomes" id="UP000824136">
    <property type="component" value="Unassembled WGS sequence"/>
</dbReference>
<dbReference type="Pfam" id="PF04085">
    <property type="entry name" value="MreC"/>
    <property type="match status" value="1"/>
</dbReference>
<accession>A0A9D1GVN0</accession>
<evidence type="ECO:0000256" key="5">
    <source>
        <dbReference type="PIRNR" id="PIRNR038471"/>
    </source>
</evidence>
<dbReference type="PIRSF" id="PIRSF038471">
    <property type="entry name" value="MreC"/>
    <property type="match status" value="1"/>
</dbReference>
<keyword evidence="6" id="KW-0175">Coiled coil</keyword>
<reference evidence="8" key="1">
    <citation type="submission" date="2020-10" db="EMBL/GenBank/DDBJ databases">
        <authorList>
            <person name="Gilroy R."/>
        </authorList>
    </citation>
    <scope>NUCLEOTIDE SEQUENCE</scope>
    <source>
        <strain evidence="8">CHK33-4379</strain>
    </source>
</reference>
<feature type="coiled-coil region" evidence="6">
    <location>
        <begin position="67"/>
        <end position="94"/>
    </location>
</feature>
<dbReference type="InterPro" id="IPR042177">
    <property type="entry name" value="Cell/Rod_1"/>
</dbReference>